<dbReference type="PANTHER" id="PTHR43537">
    <property type="entry name" value="TRANSCRIPTIONAL REGULATOR, GNTR FAMILY"/>
    <property type="match status" value="1"/>
</dbReference>
<gene>
    <name evidence="5" type="ORF">F8O04_02580</name>
</gene>
<keyword evidence="6" id="KW-1185">Reference proteome</keyword>
<dbReference type="PROSITE" id="PS50949">
    <property type="entry name" value="HTH_GNTR"/>
    <property type="match status" value="1"/>
</dbReference>
<dbReference type="GO" id="GO:0003700">
    <property type="term" value="F:DNA-binding transcription factor activity"/>
    <property type="evidence" value="ECO:0007669"/>
    <property type="project" value="InterPro"/>
</dbReference>
<dbReference type="Pfam" id="PF07729">
    <property type="entry name" value="FCD"/>
    <property type="match status" value="1"/>
</dbReference>
<evidence type="ECO:0000313" key="5">
    <source>
        <dbReference type="EMBL" id="KAB1649184.1"/>
    </source>
</evidence>
<dbReference type="InterPro" id="IPR000524">
    <property type="entry name" value="Tscrpt_reg_HTH_GntR"/>
</dbReference>
<name>A0A6H9WS85_9MICO</name>
<dbReference type="CDD" id="cd07377">
    <property type="entry name" value="WHTH_GntR"/>
    <property type="match status" value="1"/>
</dbReference>
<dbReference type="InterPro" id="IPR008920">
    <property type="entry name" value="TF_FadR/GntR_C"/>
</dbReference>
<evidence type="ECO:0000256" key="3">
    <source>
        <dbReference type="ARBA" id="ARBA00023163"/>
    </source>
</evidence>
<organism evidence="5 6">
    <name type="scientific">Pseudoclavibacter endophyticus</name>
    <dbReference type="NCBI Taxonomy" id="1778590"/>
    <lineage>
        <taxon>Bacteria</taxon>
        <taxon>Bacillati</taxon>
        <taxon>Actinomycetota</taxon>
        <taxon>Actinomycetes</taxon>
        <taxon>Micrococcales</taxon>
        <taxon>Microbacteriaceae</taxon>
        <taxon>Pseudoclavibacter</taxon>
    </lineage>
</organism>
<keyword evidence="2" id="KW-0238">DNA-binding</keyword>
<protein>
    <submittedName>
        <fullName evidence="5">GntR family transcriptional regulator</fullName>
    </submittedName>
</protein>
<dbReference type="Gene3D" id="1.20.120.530">
    <property type="entry name" value="GntR ligand-binding domain-like"/>
    <property type="match status" value="1"/>
</dbReference>
<comment type="caution">
    <text evidence="5">The sequence shown here is derived from an EMBL/GenBank/DDBJ whole genome shotgun (WGS) entry which is preliminary data.</text>
</comment>
<dbReference type="InterPro" id="IPR036390">
    <property type="entry name" value="WH_DNA-bd_sf"/>
</dbReference>
<dbReference type="RefSeq" id="WP_158027776.1">
    <property type="nucleotide sequence ID" value="NZ_BMHG01000001.1"/>
</dbReference>
<dbReference type="Proteomes" id="UP000431744">
    <property type="component" value="Unassembled WGS sequence"/>
</dbReference>
<dbReference type="InterPro" id="IPR011711">
    <property type="entry name" value="GntR_C"/>
</dbReference>
<dbReference type="PANTHER" id="PTHR43537:SF49">
    <property type="entry name" value="TRANSCRIPTIONAL REGULATORY PROTEIN"/>
    <property type="match status" value="1"/>
</dbReference>
<keyword evidence="3" id="KW-0804">Transcription</keyword>
<feature type="domain" description="HTH gntR-type" evidence="4">
    <location>
        <begin position="7"/>
        <end position="74"/>
    </location>
</feature>
<evidence type="ECO:0000259" key="4">
    <source>
        <dbReference type="PROSITE" id="PS50949"/>
    </source>
</evidence>
<evidence type="ECO:0000256" key="2">
    <source>
        <dbReference type="ARBA" id="ARBA00023125"/>
    </source>
</evidence>
<dbReference type="SUPFAM" id="SSF48008">
    <property type="entry name" value="GntR ligand-binding domain-like"/>
    <property type="match status" value="1"/>
</dbReference>
<dbReference type="SUPFAM" id="SSF46785">
    <property type="entry name" value="Winged helix' DNA-binding domain"/>
    <property type="match status" value="1"/>
</dbReference>
<sequence>MTDAARPTLFVSFTAQLRIDLEAGRFQPGERLGENSLADQYAVSRPTVRATLQELARLGLVTRSSGRGATVTAIDLDEVKMLLTLRSQLEPMLVRRFTELSTNAQMEAFADAVGAFEHTIVHADNLAATRRHLDDFYRVLHEGAGSWALASAVEVQHAMLAMYRSRDLAPGFQAERYRVAAQTHRLIMPIMRQRDGRAAHIVCARHMHEDASAVLRELLAQE</sequence>
<dbReference type="GO" id="GO:0003677">
    <property type="term" value="F:DNA binding"/>
    <property type="evidence" value="ECO:0007669"/>
    <property type="project" value="UniProtKB-KW"/>
</dbReference>
<dbReference type="Pfam" id="PF00392">
    <property type="entry name" value="GntR"/>
    <property type="match status" value="1"/>
</dbReference>
<reference evidence="5 6" key="1">
    <citation type="submission" date="2019-09" db="EMBL/GenBank/DDBJ databases">
        <title>Phylogeny of genus Pseudoclavibacter and closely related genus.</title>
        <authorList>
            <person name="Li Y."/>
        </authorList>
    </citation>
    <scope>NUCLEOTIDE SEQUENCE [LARGE SCALE GENOMIC DNA]</scope>
    <source>
        <strain evidence="5 6">EGI 60007</strain>
    </source>
</reference>
<dbReference type="Gene3D" id="1.10.10.10">
    <property type="entry name" value="Winged helix-like DNA-binding domain superfamily/Winged helix DNA-binding domain"/>
    <property type="match status" value="1"/>
</dbReference>
<accession>A0A6H9WS85</accession>
<dbReference type="OrthoDB" id="9816161at2"/>
<proteinExistence type="predicted"/>
<dbReference type="InterPro" id="IPR036388">
    <property type="entry name" value="WH-like_DNA-bd_sf"/>
</dbReference>
<dbReference type="EMBL" id="WBJY01000001">
    <property type="protein sequence ID" value="KAB1649184.1"/>
    <property type="molecule type" value="Genomic_DNA"/>
</dbReference>
<evidence type="ECO:0000256" key="1">
    <source>
        <dbReference type="ARBA" id="ARBA00023015"/>
    </source>
</evidence>
<dbReference type="AlphaFoldDB" id="A0A6H9WS85"/>
<keyword evidence="1" id="KW-0805">Transcription regulation</keyword>
<dbReference type="SMART" id="SM00345">
    <property type="entry name" value="HTH_GNTR"/>
    <property type="match status" value="1"/>
</dbReference>
<evidence type="ECO:0000313" key="6">
    <source>
        <dbReference type="Proteomes" id="UP000431744"/>
    </source>
</evidence>